<dbReference type="Proteomes" id="UP000274082">
    <property type="component" value="Chromosome 15"/>
</dbReference>
<accession>A0A3S7WTK4</accession>
<dbReference type="VEuPathDB" id="TriTrypDB:LDHU3_15.0740"/>
<protein>
    <recommendedName>
        <fullName evidence="4">GPI-anchored surface protein</fullName>
    </recommendedName>
</protein>
<feature type="signal peptide" evidence="1">
    <location>
        <begin position="1"/>
        <end position="32"/>
    </location>
</feature>
<reference evidence="2 3" key="1">
    <citation type="journal article" date="2018" name="Sci. Rep.">
        <title>A complete Leishmania donovani reference genome identifies novel genetic variations associated with virulence.</title>
        <authorList>
            <person name="Lypaczewski P."/>
            <person name="Hoshizaki J."/>
            <person name="Zhang W.-W."/>
            <person name="McCall L.-I."/>
            <person name="Torcivia-Rodriguez J."/>
            <person name="Simonyan V."/>
            <person name="Kaur A."/>
            <person name="Dewar K."/>
            <person name="Matlashewski G."/>
        </authorList>
    </citation>
    <scope>NUCLEOTIDE SEQUENCE [LARGE SCALE GENOMIC DNA]</scope>
    <source>
        <strain evidence="2 3">LdCL</strain>
    </source>
</reference>
<dbReference type="EMBL" id="CP029514">
    <property type="protein sequence ID" value="AYU77472.1"/>
    <property type="molecule type" value="Genomic_DNA"/>
</dbReference>
<gene>
    <name evidence="2" type="ORF">LdCL_150011000</name>
</gene>
<proteinExistence type="predicted"/>
<evidence type="ECO:0008006" key="4">
    <source>
        <dbReference type="Google" id="ProtNLM"/>
    </source>
</evidence>
<organism evidence="2 3">
    <name type="scientific">Leishmania donovani</name>
    <dbReference type="NCBI Taxonomy" id="5661"/>
    <lineage>
        <taxon>Eukaryota</taxon>
        <taxon>Discoba</taxon>
        <taxon>Euglenozoa</taxon>
        <taxon>Kinetoplastea</taxon>
        <taxon>Metakinetoplastina</taxon>
        <taxon>Trypanosomatida</taxon>
        <taxon>Trypanosomatidae</taxon>
        <taxon>Leishmaniinae</taxon>
        <taxon>Leishmania</taxon>
    </lineage>
</organism>
<evidence type="ECO:0000313" key="2">
    <source>
        <dbReference type="EMBL" id="AYU77472.1"/>
    </source>
</evidence>
<feature type="chain" id="PRO_5019560206" description="GPI-anchored surface protein" evidence="1">
    <location>
        <begin position="33"/>
        <end position="332"/>
    </location>
</feature>
<keyword evidence="3" id="KW-1185">Reference proteome</keyword>
<name>A0A3S7WTK4_LEIDO</name>
<dbReference type="VEuPathDB" id="TriTrypDB:LdBPK_150590.1"/>
<evidence type="ECO:0000256" key="1">
    <source>
        <dbReference type="SAM" id="SignalP"/>
    </source>
</evidence>
<keyword evidence="1" id="KW-0732">Signal</keyword>
<sequence>MTLFLSAVLPVPMRLAPLLLGTLLLLTAAARANTADAPYRIATRAFPGCSAYADHFPYMQTTIDCIVKDLCVTRKHCCKNAHETDLGRCLDVTAFSCDTAAVCANYTAASSSSSSSTSPWFPETQDGGASLMCCHAAATTTEAPAVPPLDDGSSEEVNHDSGLQPGLTCDDTTSIACMVVPMLPPTIRAFCQNDLLNMYTDAYLYDNVPRMCCQHLAAGPLNGSSAESSKTGKVACGLKLLDLPRTGEYHCSLDMRSTTNICCNGRIEYDASSSGDAASAALSGEKLVFTYISSKCLFHLEPNGNSVSSPAMSVVRLLTVAALSVMAMHLCM</sequence>
<dbReference type="OrthoDB" id="264636at2759"/>
<evidence type="ECO:0000313" key="3">
    <source>
        <dbReference type="Proteomes" id="UP000274082"/>
    </source>
</evidence>
<dbReference type="VEuPathDB" id="TriTrypDB:LdCL_150011000"/>
<dbReference type="AlphaFoldDB" id="A0A3S7WTK4"/>